<dbReference type="InterPro" id="IPR000719">
    <property type="entry name" value="Prot_kinase_dom"/>
</dbReference>
<proteinExistence type="inferred from homology"/>
<keyword evidence="3" id="KW-0808">Transferase</keyword>
<dbReference type="PROSITE" id="PS50011">
    <property type="entry name" value="PROTEIN_KINASE_DOM"/>
    <property type="match status" value="1"/>
</dbReference>
<evidence type="ECO:0000259" key="7">
    <source>
        <dbReference type="PROSITE" id="PS50011"/>
    </source>
</evidence>
<dbReference type="EMBL" id="CABIJS010000012">
    <property type="protein sequence ID" value="VUZ39334.1"/>
    <property type="molecule type" value="Genomic_DNA"/>
</dbReference>
<dbReference type="PROSITE" id="PS00108">
    <property type="entry name" value="PROTEIN_KINASE_ST"/>
    <property type="match status" value="1"/>
</dbReference>
<dbReference type="FunFam" id="1.10.510.10:FF:000624">
    <property type="entry name" value="Mitogen-activated protein kinase"/>
    <property type="match status" value="1"/>
</dbReference>
<dbReference type="Gene3D" id="3.30.200.20">
    <property type="entry name" value="Phosphorylase Kinase, domain 1"/>
    <property type="match status" value="1"/>
</dbReference>
<dbReference type="SMART" id="SM00220">
    <property type="entry name" value="S_TKc"/>
    <property type="match status" value="1"/>
</dbReference>
<dbReference type="Proteomes" id="UP000321570">
    <property type="component" value="Unassembled WGS sequence"/>
</dbReference>
<dbReference type="GO" id="GO:0004674">
    <property type="term" value="F:protein serine/threonine kinase activity"/>
    <property type="evidence" value="ECO:0007669"/>
    <property type="project" value="UniProtKB-KW"/>
</dbReference>
<keyword evidence="2" id="KW-0723">Serine/threonine-protein kinase</keyword>
<dbReference type="Pfam" id="PF00069">
    <property type="entry name" value="Pkinase"/>
    <property type="match status" value="1"/>
</dbReference>
<protein>
    <recommendedName>
        <fullName evidence="7">Protein kinase domain-containing protein</fullName>
    </recommendedName>
</protein>
<evidence type="ECO:0000313" key="9">
    <source>
        <dbReference type="Proteomes" id="UP000321570"/>
    </source>
</evidence>
<keyword evidence="5" id="KW-0418">Kinase</keyword>
<dbReference type="AlphaFoldDB" id="A0A564XYB1"/>
<dbReference type="InterPro" id="IPR011009">
    <property type="entry name" value="Kinase-like_dom_sf"/>
</dbReference>
<gene>
    <name evidence="8" type="ORF">WMSIL1_LOCUS643</name>
</gene>
<keyword evidence="9" id="KW-1185">Reference proteome</keyword>
<evidence type="ECO:0000256" key="3">
    <source>
        <dbReference type="ARBA" id="ARBA00022679"/>
    </source>
</evidence>
<dbReference type="SUPFAM" id="SSF56112">
    <property type="entry name" value="Protein kinase-like (PK-like)"/>
    <property type="match status" value="1"/>
</dbReference>
<evidence type="ECO:0000256" key="6">
    <source>
        <dbReference type="ARBA" id="ARBA00022840"/>
    </source>
</evidence>
<dbReference type="InterPro" id="IPR050108">
    <property type="entry name" value="CDK"/>
</dbReference>
<evidence type="ECO:0000313" key="8">
    <source>
        <dbReference type="EMBL" id="VUZ39334.1"/>
    </source>
</evidence>
<organism evidence="8 9">
    <name type="scientific">Hymenolepis diminuta</name>
    <name type="common">Rat tapeworm</name>
    <dbReference type="NCBI Taxonomy" id="6216"/>
    <lineage>
        <taxon>Eukaryota</taxon>
        <taxon>Metazoa</taxon>
        <taxon>Spiralia</taxon>
        <taxon>Lophotrochozoa</taxon>
        <taxon>Platyhelminthes</taxon>
        <taxon>Cestoda</taxon>
        <taxon>Eucestoda</taxon>
        <taxon>Cyclophyllidea</taxon>
        <taxon>Hymenolepididae</taxon>
        <taxon>Hymenolepis</taxon>
    </lineage>
</organism>
<dbReference type="PANTHER" id="PTHR24056">
    <property type="entry name" value="CELL DIVISION PROTEIN KINASE"/>
    <property type="match status" value="1"/>
</dbReference>
<evidence type="ECO:0000256" key="5">
    <source>
        <dbReference type="ARBA" id="ARBA00022777"/>
    </source>
</evidence>
<comment type="similarity">
    <text evidence="1">Belongs to the protein kinase superfamily. CMGC Ser/Thr protein kinase family. CDC2/CDKX subfamily.</text>
</comment>
<dbReference type="InterPro" id="IPR008271">
    <property type="entry name" value="Ser/Thr_kinase_AS"/>
</dbReference>
<dbReference type="Gene3D" id="1.10.510.10">
    <property type="entry name" value="Transferase(Phosphotransferase) domain 1"/>
    <property type="match status" value="1"/>
</dbReference>
<accession>A0A564XYB1</accession>
<feature type="domain" description="Protein kinase" evidence="7">
    <location>
        <begin position="23"/>
        <end position="328"/>
    </location>
</feature>
<reference evidence="8 9" key="1">
    <citation type="submission" date="2019-07" db="EMBL/GenBank/DDBJ databases">
        <authorList>
            <person name="Jastrzebski P J."/>
            <person name="Paukszto L."/>
            <person name="Jastrzebski P J."/>
        </authorList>
    </citation>
    <scope>NUCLEOTIDE SEQUENCE [LARGE SCALE GENOMIC DNA]</scope>
    <source>
        <strain evidence="8 9">WMS-il1</strain>
    </source>
</reference>
<keyword evidence="6" id="KW-0067">ATP-binding</keyword>
<evidence type="ECO:0000256" key="1">
    <source>
        <dbReference type="ARBA" id="ARBA00006485"/>
    </source>
</evidence>
<evidence type="ECO:0000256" key="4">
    <source>
        <dbReference type="ARBA" id="ARBA00022741"/>
    </source>
</evidence>
<dbReference type="GO" id="GO:0005634">
    <property type="term" value="C:nucleus"/>
    <property type="evidence" value="ECO:0007669"/>
    <property type="project" value="TreeGrafter"/>
</dbReference>
<name>A0A564XYB1_HYMDI</name>
<dbReference type="GO" id="GO:0005524">
    <property type="term" value="F:ATP binding"/>
    <property type="evidence" value="ECO:0007669"/>
    <property type="project" value="UniProtKB-KW"/>
</dbReference>
<evidence type="ECO:0000256" key="2">
    <source>
        <dbReference type="ARBA" id="ARBA00022527"/>
    </source>
</evidence>
<sequence length="349" mass="40525">MEMFNDVMNILKPLRLRRATSDYKIMKHISSGGHGSVYVGRHKETGKMVAIKELELPFGTKNLPIRISAYRDVQCLNTLNHENIVKIHDLECKFDVRGGEYMYLFRFAMDLCDFDLYKVVVSKAQLTDYLKQDIARQLLNGLCYLHHQNIVHRDLKPGNILIKLPNQLKICDFGLARFIDPLTLENRKCLTPGLGTRRYSPPDVLLHSPTYGKSVDLWAVGCILIELWTKEFFISPLQLGFENEISATLREITNIFGPINNNTLPGIERLFMYDTYRSKMNPFGVRSFRKLYKSKVTSPEAFDLIDRLLVYDPSKRLTVEEAIEHEYFKRRIPPSGESEMKGYKKFWCI</sequence>
<keyword evidence="4" id="KW-0547">Nucleotide-binding</keyword>